<evidence type="ECO:0000313" key="3">
    <source>
        <dbReference type="Proteomes" id="UP001372338"/>
    </source>
</evidence>
<feature type="chain" id="PRO_5043004786" evidence="1">
    <location>
        <begin position="22"/>
        <end position="98"/>
    </location>
</feature>
<comment type="caution">
    <text evidence="2">The sequence shown here is derived from an EMBL/GenBank/DDBJ whole genome shotgun (WGS) entry which is preliminary data.</text>
</comment>
<gene>
    <name evidence="2" type="ORF">RIF29_19109</name>
</gene>
<sequence>MASYTALLMCFMFVLAATCSARSIPTGNDEGISETLNNTPRDEPIYLPDDNSVLDYSPVKPVPELPPVSAGPICSEPDLNICSPPFLVPPMKTPPTSS</sequence>
<feature type="signal peptide" evidence="1">
    <location>
        <begin position="1"/>
        <end position="21"/>
    </location>
</feature>
<organism evidence="2 3">
    <name type="scientific">Crotalaria pallida</name>
    <name type="common">Smooth rattlebox</name>
    <name type="synonym">Crotalaria striata</name>
    <dbReference type="NCBI Taxonomy" id="3830"/>
    <lineage>
        <taxon>Eukaryota</taxon>
        <taxon>Viridiplantae</taxon>
        <taxon>Streptophyta</taxon>
        <taxon>Embryophyta</taxon>
        <taxon>Tracheophyta</taxon>
        <taxon>Spermatophyta</taxon>
        <taxon>Magnoliopsida</taxon>
        <taxon>eudicotyledons</taxon>
        <taxon>Gunneridae</taxon>
        <taxon>Pentapetalae</taxon>
        <taxon>rosids</taxon>
        <taxon>fabids</taxon>
        <taxon>Fabales</taxon>
        <taxon>Fabaceae</taxon>
        <taxon>Papilionoideae</taxon>
        <taxon>50 kb inversion clade</taxon>
        <taxon>genistoids sensu lato</taxon>
        <taxon>core genistoids</taxon>
        <taxon>Crotalarieae</taxon>
        <taxon>Crotalaria</taxon>
    </lineage>
</organism>
<dbReference type="Proteomes" id="UP001372338">
    <property type="component" value="Unassembled WGS sequence"/>
</dbReference>
<reference evidence="2 3" key="1">
    <citation type="submission" date="2024-01" db="EMBL/GenBank/DDBJ databases">
        <title>The genomes of 5 underutilized Papilionoideae crops provide insights into root nodulation and disease resistanc.</title>
        <authorList>
            <person name="Yuan L."/>
        </authorList>
    </citation>
    <scope>NUCLEOTIDE SEQUENCE [LARGE SCALE GENOMIC DNA]</scope>
    <source>
        <strain evidence="2">ZHUSHIDOU_FW_LH</strain>
        <tissue evidence="2">Leaf</tissue>
    </source>
</reference>
<dbReference type="EMBL" id="JAYWIO010000004">
    <property type="protein sequence ID" value="KAK7266465.1"/>
    <property type="molecule type" value="Genomic_DNA"/>
</dbReference>
<proteinExistence type="predicted"/>
<keyword evidence="1" id="KW-0732">Signal</keyword>
<name>A0AAN9F174_CROPI</name>
<evidence type="ECO:0000256" key="1">
    <source>
        <dbReference type="SAM" id="SignalP"/>
    </source>
</evidence>
<accession>A0AAN9F174</accession>
<dbReference type="AlphaFoldDB" id="A0AAN9F174"/>
<keyword evidence="3" id="KW-1185">Reference proteome</keyword>
<protein>
    <submittedName>
        <fullName evidence="2">Uncharacterized protein</fullName>
    </submittedName>
</protein>
<evidence type="ECO:0000313" key="2">
    <source>
        <dbReference type="EMBL" id="KAK7266465.1"/>
    </source>
</evidence>